<dbReference type="AlphaFoldDB" id="B1I2X4"/>
<dbReference type="STRING" id="477974.Daud_0826"/>
<dbReference type="EMBL" id="CP000860">
    <property type="protein sequence ID" value="ACA59341.1"/>
    <property type="molecule type" value="Genomic_DNA"/>
</dbReference>
<dbReference type="Pfam" id="PF01894">
    <property type="entry name" value="YjbQ"/>
    <property type="match status" value="1"/>
</dbReference>
<dbReference type="PANTHER" id="PTHR30615">
    <property type="entry name" value="UNCHARACTERIZED PROTEIN YJBQ-RELATED"/>
    <property type="match status" value="1"/>
</dbReference>
<protein>
    <recommendedName>
        <fullName evidence="4">Secondary thiamine-phosphate synthase enzyme</fullName>
    </recommendedName>
</protein>
<dbReference type="PIRSF" id="PIRSF004681">
    <property type="entry name" value="UCP004681"/>
    <property type="match status" value="1"/>
</dbReference>
<reference evidence="2 3" key="2">
    <citation type="journal article" date="2008" name="Science">
        <title>Environmental genomics reveals a single-species ecosystem deep within Earth.</title>
        <authorList>
            <person name="Chivian D."/>
            <person name="Brodie E.L."/>
            <person name="Alm E.J."/>
            <person name="Culley D.E."/>
            <person name="Dehal P.S."/>
            <person name="Desantis T.Z."/>
            <person name="Gihring T.M."/>
            <person name="Lapidus A."/>
            <person name="Lin L.H."/>
            <person name="Lowry S.R."/>
            <person name="Moser D.P."/>
            <person name="Richardson P.M."/>
            <person name="Southam G."/>
            <person name="Wanger G."/>
            <person name="Pratt L.M."/>
            <person name="Andersen G.L."/>
            <person name="Hazen T.C."/>
            <person name="Brockman F.J."/>
            <person name="Arkin A.P."/>
            <person name="Onstott T.C."/>
        </authorList>
    </citation>
    <scope>NUCLEOTIDE SEQUENCE [LARGE SCALE GENOMIC DNA]</scope>
    <source>
        <strain evidence="2 3">MP104C</strain>
    </source>
</reference>
<reference evidence="3" key="1">
    <citation type="submission" date="2007-10" db="EMBL/GenBank/DDBJ databases">
        <title>Complete sequence of chromosome of Desulforudis audaxviator MP104C.</title>
        <authorList>
            <person name="Copeland A."/>
            <person name="Lucas S."/>
            <person name="Lapidus A."/>
            <person name="Barry K."/>
            <person name="Glavina del Rio T."/>
            <person name="Dalin E."/>
            <person name="Tice H."/>
            <person name="Bruce D."/>
            <person name="Pitluck S."/>
            <person name="Lowry S.R."/>
            <person name="Larimer F."/>
            <person name="Land M.L."/>
            <person name="Hauser L."/>
            <person name="Kyrpides N."/>
            <person name="Ivanova N.N."/>
            <person name="Richardson P."/>
        </authorList>
    </citation>
    <scope>NUCLEOTIDE SEQUENCE [LARGE SCALE GENOMIC DNA]</scope>
    <source>
        <strain evidence="3">MP104C</strain>
    </source>
</reference>
<sequence length="133" mass="14656">MSLFTFELRSSQREELIDVTERVWAAVSRSGVTDGLCCLWVPHTTAAVCVNEAADPSVARDILDYLRQAVPQRGDYRHLEGNSDAHIKSTLVGAAETIPVQAGKLVLGTWQGIFFCEFDGPRTRRLHVKVTAG</sequence>
<dbReference type="InterPro" id="IPR035917">
    <property type="entry name" value="YjbQ-like_sf"/>
</dbReference>
<proteinExistence type="inferred from homology"/>
<comment type="similarity">
    <text evidence="1">Belongs to the UPF0047 family.</text>
</comment>
<dbReference type="HOGENOM" id="CLU_096980_1_1_9"/>
<dbReference type="Proteomes" id="UP000008544">
    <property type="component" value="Chromosome"/>
</dbReference>
<dbReference type="Gene3D" id="2.60.120.460">
    <property type="entry name" value="YjbQ-like"/>
    <property type="match status" value="1"/>
</dbReference>
<dbReference type="InterPro" id="IPR001602">
    <property type="entry name" value="UPF0047_YjbQ-like"/>
</dbReference>
<dbReference type="PANTHER" id="PTHR30615:SF8">
    <property type="entry name" value="UPF0047 PROTEIN C4A8.02C"/>
    <property type="match status" value="1"/>
</dbReference>
<evidence type="ECO:0000313" key="3">
    <source>
        <dbReference type="Proteomes" id="UP000008544"/>
    </source>
</evidence>
<keyword evidence="3" id="KW-1185">Reference proteome</keyword>
<name>B1I2X4_DESAP</name>
<evidence type="ECO:0008006" key="4">
    <source>
        <dbReference type="Google" id="ProtNLM"/>
    </source>
</evidence>
<dbReference type="NCBIfam" id="TIGR00149">
    <property type="entry name" value="TIGR00149_YjbQ"/>
    <property type="match status" value="1"/>
</dbReference>
<organism evidence="2 3">
    <name type="scientific">Desulforudis audaxviator (strain MP104C)</name>
    <dbReference type="NCBI Taxonomy" id="477974"/>
    <lineage>
        <taxon>Bacteria</taxon>
        <taxon>Bacillati</taxon>
        <taxon>Bacillota</taxon>
        <taxon>Clostridia</taxon>
        <taxon>Thermoanaerobacterales</taxon>
        <taxon>Candidatus Desulforudaceae</taxon>
        <taxon>Candidatus Desulforudis</taxon>
    </lineage>
</organism>
<dbReference type="KEGG" id="dau:Daud_0826"/>
<evidence type="ECO:0000256" key="1">
    <source>
        <dbReference type="ARBA" id="ARBA00005534"/>
    </source>
</evidence>
<accession>B1I2X4</accession>
<dbReference type="SUPFAM" id="SSF111038">
    <property type="entry name" value="YjbQ-like"/>
    <property type="match status" value="1"/>
</dbReference>
<dbReference type="eggNOG" id="COG0432">
    <property type="taxonomic scope" value="Bacteria"/>
</dbReference>
<dbReference type="OrthoDB" id="9801725at2"/>
<gene>
    <name evidence="2" type="ordered locus">Daud_0826</name>
</gene>
<evidence type="ECO:0000313" key="2">
    <source>
        <dbReference type="EMBL" id="ACA59341.1"/>
    </source>
</evidence>
<dbReference type="RefSeq" id="WP_012301927.1">
    <property type="nucleotide sequence ID" value="NC_010424.1"/>
</dbReference>